<dbReference type="PANTHER" id="PTHR34414">
    <property type="entry name" value="HET DOMAIN-CONTAINING PROTEIN-RELATED"/>
    <property type="match status" value="1"/>
</dbReference>
<keyword evidence="1" id="KW-0812">Transmembrane</keyword>
<keyword evidence="3" id="KW-1185">Reference proteome</keyword>
<gene>
    <name evidence="2 4" type="ORF">P152DRAFT_389903</name>
</gene>
<organism evidence="2">
    <name type="scientific">Eremomyces bilateralis CBS 781.70</name>
    <dbReference type="NCBI Taxonomy" id="1392243"/>
    <lineage>
        <taxon>Eukaryota</taxon>
        <taxon>Fungi</taxon>
        <taxon>Dikarya</taxon>
        <taxon>Ascomycota</taxon>
        <taxon>Pezizomycotina</taxon>
        <taxon>Dothideomycetes</taxon>
        <taxon>Dothideomycetes incertae sedis</taxon>
        <taxon>Eremomycetales</taxon>
        <taxon>Eremomycetaceae</taxon>
        <taxon>Eremomyces</taxon>
    </lineage>
</organism>
<proteinExistence type="predicted"/>
<dbReference type="Proteomes" id="UP000504638">
    <property type="component" value="Unplaced"/>
</dbReference>
<dbReference type="PANTHER" id="PTHR34414:SF1">
    <property type="entry name" value="SUBTILISIN-LIKE SERINE PROTEASE"/>
    <property type="match status" value="1"/>
</dbReference>
<dbReference type="InterPro" id="IPR046536">
    <property type="entry name" value="DUF6601"/>
</dbReference>
<evidence type="ECO:0000313" key="4">
    <source>
        <dbReference type="RefSeq" id="XP_033537574.1"/>
    </source>
</evidence>
<dbReference type="EMBL" id="ML975151">
    <property type="protein sequence ID" value="KAF1815943.1"/>
    <property type="molecule type" value="Genomic_DNA"/>
</dbReference>
<dbReference type="Pfam" id="PF20246">
    <property type="entry name" value="DUF6601"/>
    <property type="match status" value="1"/>
</dbReference>
<feature type="transmembrane region" description="Helical" evidence="1">
    <location>
        <begin position="269"/>
        <end position="302"/>
    </location>
</feature>
<sequence>EAPQQQQAMLLDVVSASLPTIFQKRDQKSRENLVTETKDEIAQFVVQDLDVKRLTDIQGLLWMAGRPLAGRPLHRHKMLERRILRTEQADLHMLVLEQSVFLKPLPLYLLSHAFFQDYISKDQDLAKSANGFLLSYTWLIRSELDFQLAQMESLLPNTEPQITWLEWKSFVHSFLKYVDPNTLEQVNDRYHFGELRLGRINTIYRIAPRFFFLHFVRGYLYGYNRYGPFFQRRFAFTLVLFVWLSLILSAMQVGVAVDPLMSHSAFQQATFGFVVFSIVLVAFIIAMLMLLFGVIFLINMVLASFQARRERHARRLRAQKSNETLSTE</sequence>
<keyword evidence="1" id="KW-0472">Membrane</keyword>
<dbReference type="RefSeq" id="XP_033537574.1">
    <property type="nucleotide sequence ID" value="XM_033676008.1"/>
</dbReference>
<evidence type="ECO:0000313" key="2">
    <source>
        <dbReference type="EMBL" id="KAF1815943.1"/>
    </source>
</evidence>
<feature type="non-terminal residue" evidence="2">
    <location>
        <position position="1"/>
    </location>
</feature>
<accession>A0A6G1GD40</accession>
<reference evidence="4" key="2">
    <citation type="submission" date="2020-04" db="EMBL/GenBank/DDBJ databases">
        <authorList>
            <consortium name="NCBI Genome Project"/>
        </authorList>
    </citation>
    <scope>NUCLEOTIDE SEQUENCE</scope>
    <source>
        <strain evidence="4">CBS 781.70</strain>
    </source>
</reference>
<evidence type="ECO:0000256" key="1">
    <source>
        <dbReference type="SAM" id="Phobius"/>
    </source>
</evidence>
<dbReference type="AlphaFoldDB" id="A0A6G1GD40"/>
<feature type="transmembrane region" description="Helical" evidence="1">
    <location>
        <begin position="234"/>
        <end position="257"/>
    </location>
</feature>
<keyword evidence="1" id="KW-1133">Transmembrane helix</keyword>
<evidence type="ECO:0000313" key="3">
    <source>
        <dbReference type="Proteomes" id="UP000504638"/>
    </source>
</evidence>
<dbReference type="OrthoDB" id="5086500at2759"/>
<dbReference type="GeneID" id="54416578"/>
<name>A0A6G1GD40_9PEZI</name>
<protein>
    <submittedName>
        <fullName evidence="2 4">Uncharacterized protein</fullName>
    </submittedName>
</protein>
<reference evidence="4" key="3">
    <citation type="submission" date="2025-04" db="UniProtKB">
        <authorList>
            <consortium name="RefSeq"/>
        </authorList>
    </citation>
    <scope>IDENTIFICATION</scope>
    <source>
        <strain evidence="4">CBS 781.70</strain>
    </source>
</reference>
<reference evidence="2 4" key="1">
    <citation type="submission" date="2020-01" db="EMBL/GenBank/DDBJ databases">
        <authorList>
            <consortium name="DOE Joint Genome Institute"/>
            <person name="Haridas S."/>
            <person name="Albert R."/>
            <person name="Binder M."/>
            <person name="Bloem J."/>
            <person name="Labutti K."/>
            <person name="Salamov A."/>
            <person name="Andreopoulos B."/>
            <person name="Baker S.E."/>
            <person name="Barry K."/>
            <person name="Bills G."/>
            <person name="Bluhm B.H."/>
            <person name="Cannon C."/>
            <person name="Castanera R."/>
            <person name="Culley D.E."/>
            <person name="Daum C."/>
            <person name="Ezra D."/>
            <person name="Gonzalez J.B."/>
            <person name="Henrissat B."/>
            <person name="Kuo A."/>
            <person name="Liang C."/>
            <person name="Lipzen A."/>
            <person name="Lutzoni F."/>
            <person name="Magnuson J."/>
            <person name="Mondo S."/>
            <person name="Nolan M."/>
            <person name="Ohm R."/>
            <person name="Pangilinan J."/>
            <person name="Park H.-J."/>
            <person name="Ramirez L."/>
            <person name="Alfaro M."/>
            <person name="Sun H."/>
            <person name="Tritt A."/>
            <person name="Yoshinaga Y."/>
            <person name="Zwiers L.-H."/>
            <person name="Turgeon B.G."/>
            <person name="Goodwin S.B."/>
            <person name="Spatafora J.W."/>
            <person name="Crous P.W."/>
            <person name="Grigoriev I.V."/>
        </authorList>
    </citation>
    <scope>NUCLEOTIDE SEQUENCE</scope>
    <source>
        <strain evidence="2 4">CBS 781.70</strain>
    </source>
</reference>